<feature type="transmembrane region" description="Helical" evidence="1">
    <location>
        <begin position="83"/>
        <end position="104"/>
    </location>
</feature>
<gene>
    <name evidence="2" type="ORF">EDC25_10643</name>
</gene>
<keyword evidence="1" id="KW-0812">Transmembrane</keyword>
<evidence type="ECO:0000256" key="1">
    <source>
        <dbReference type="SAM" id="Phobius"/>
    </source>
</evidence>
<keyword evidence="1" id="KW-0472">Membrane</keyword>
<name>A0A4R3LI54_9GAMM</name>
<reference evidence="2 3" key="1">
    <citation type="submission" date="2019-03" db="EMBL/GenBank/DDBJ databases">
        <title>Genomic Encyclopedia of Type Strains, Phase IV (KMG-IV): sequencing the most valuable type-strain genomes for metagenomic binning, comparative biology and taxonomic classification.</title>
        <authorList>
            <person name="Goeker M."/>
        </authorList>
    </citation>
    <scope>NUCLEOTIDE SEQUENCE [LARGE SCALE GENOMIC DNA]</scope>
    <source>
        <strain evidence="2 3">DSM 21944</strain>
    </source>
</reference>
<dbReference type="EMBL" id="SMAF01000006">
    <property type="protein sequence ID" value="TCS99205.1"/>
    <property type="molecule type" value="Genomic_DNA"/>
</dbReference>
<dbReference type="RefSeq" id="WP_205984956.1">
    <property type="nucleotide sequence ID" value="NZ_JBHLWF010000031.1"/>
</dbReference>
<evidence type="ECO:0000313" key="3">
    <source>
        <dbReference type="Proteomes" id="UP000294599"/>
    </source>
</evidence>
<protein>
    <submittedName>
        <fullName evidence="2">Uncharacterized protein</fullName>
    </submittedName>
</protein>
<keyword evidence="1" id="KW-1133">Transmembrane helix</keyword>
<keyword evidence="3" id="KW-1185">Reference proteome</keyword>
<organism evidence="2 3">
    <name type="scientific">Pseudofulvimonas gallinarii</name>
    <dbReference type="NCBI Taxonomy" id="634155"/>
    <lineage>
        <taxon>Bacteria</taxon>
        <taxon>Pseudomonadati</taxon>
        <taxon>Pseudomonadota</taxon>
        <taxon>Gammaproteobacteria</taxon>
        <taxon>Lysobacterales</taxon>
        <taxon>Rhodanobacteraceae</taxon>
        <taxon>Pseudofulvimonas</taxon>
    </lineage>
</organism>
<feature type="transmembrane region" description="Helical" evidence="1">
    <location>
        <begin position="43"/>
        <end position="62"/>
    </location>
</feature>
<dbReference type="AlphaFoldDB" id="A0A4R3LI54"/>
<accession>A0A4R3LI54</accession>
<feature type="transmembrane region" description="Helical" evidence="1">
    <location>
        <begin position="12"/>
        <end position="31"/>
    </location>
</feature>
<evidence type="ECO:0000313" key="2">
    <source>
        <dbReference type="EMBL" id="TCS99205.1"/>
    </source>
</evidence>
<sequence length="141" mass="15813">MATRMSPARRRYTLRLAAGMTAYLITLFLAVTFLRHGNLTGPLAWLLALLPGLSVASVFWAFGRLLVEEDDEYQRMLLVRQSLIATGFTLTIATLWGFLEMFGLVPRVEVFYLVLLWFFGLGIGSCFNGGVGRCGREREEA</sequence>
<proteinExistence type="predicted"/>
<comment type="caution">
    <text evidence="2">The sequence shown here is derived from an EMBL/GenBank/DDBJ whole genome shotgun (WGS) entry which is preliminary data.</text>
</comment>
<feature type="transmembrane region" description="Helical" evidence="1">
    <location>
        <begin position="110"/>
        <end position="131"/>
    </location>
</feature>
<dbReference type="Proteomes" id="UP000294599">
    <property type="component" value="Unassembled WGS sequence"/>
</dbReference>